<dbReference type="FunFam" id="3.40.50.300:FF:000326">
    <property type="entry name" value="P-loop containing nucleoside triphosphate hydrolase"/>
    <property type="match status" value="1"/>
</dbReference>
<reference evidence="7" key="2">
    <citation type="submission" date="2018-10" db="UniProtKB">
        <authorList>
            <consortium name="EnsemblPlants"/>
        </authorList>
    </citation>
    <scope>IDENTIFICATION</scope>
</reference>
<dbReference type="Gramene" id="TraesARI2B03G01013100.1">
    <property type="protein sequence ID" value="TraesARI2B03G01013100.1"/>
    <property type="gene ID" value="TraesARI2B03G01013100"/>
</dbReference>
<evidence type="ECO:0000256" key="3">
    <source>
        <dbReference type="ARBA" id="ARBA00022806"/>
    </source>
</evidence>
<dbReference type="OMA" id="TKHERSY"/>
<dbReference type="InterPro" id="IPR045055">
    <property type="entry name" value="DNA2/NAM7-like"/>
</dbReference>
<dbReference type="SUPFAM" id="SSF52540">
    <property type="entry name" value="P-loop containing nucleoside triphosphate hydrolases"/>
    <property type="match status" value="1"/>
</dbReference>
<dbReference type="Gramene" id="TraesCS2B03G1048200.1">
    <property type="protein sequence ID" value="TraesCS2B03G1048200.1.CDS"/>
    <property type="gene ID" value="TraesCS2B03G1048200"/>
</dbReference>
<evidence type="ECO:0000313" key="8">
    <source>
        <dbReference type="Proteomes" id="UP000019116"/>
    </source>
</evidence>
<dbReference type="GO" id="GO:0005524">
    <property type="term" value="F:ATP binding"/>
    <property type="evidence" value="ECO:0007669"/>
    <property type="project" value="UniProtKB-KW"/>
</dbReference>
<dbReference type="GO" id="GO:0004386">
    <property type="term" value="F:helicase activity"/>
    <property type="evidence" value="ECO:0007669"/>
    <property type="project" value="UniProtKB-KW"/>
</dbReference>
<dbReference type="SMR" id="A0A3B6CCY8"/>
<evidence type="ECO:0000259" key="5">
    <source>
        <dbReference type="Pfam" id="PF13086"/>
    </source>
</evidence>
<evidence type="ECO:0000256" key="1">
    <source>
        <dbReference type="ARBA" id="ARBA00022741"/>
    </source>
</evidence>
<dbReference type="Gramene" id="TraesRN2B0101087500.1">
    <property type="protein sequence ID" value="TraesRN2B0101087500.1"/>
    <property type="gene ID" value="TraesRN2B0101087500"/>
</dbReference>
<dbReference type="AlphaFoldDB" id="A0A3B6CCY8"/>
<dbReference type="Gramene" id="TraesJUL2B03G01004960.1">
    <property type="protein sequence ID" value="TraesJUL2B03G01004960.1"/>
    <property type="gene ID" value="TraesJUL2B03G01004960"/>
</dbReference>
<dbReference type="Gramene" id="TraesCLE_scaffold_046957_01G000100.1">
    <property type="protein sequence ID" value="TraesCLE_scaffold_046957_01G000100.1"/>
    <property type="gene ID" value="TraesCLE_scaffold_046957_01G000100"/>
</dbReference>
<keyword evidence="8" id="KW-1185">Reference proteome</keyword>
<keyword evidence="2" id="KW-0378">Hydrolase</keyword>
<dbReference type="InterPro" id="IPR027417">
    <property type="entry name" value="P-loop_NTPase"/>
</dbReference>
<protein>
    <recommendedName>
        <fullName evidence="9">DNA2/NAM7 helicase-like C-terminal domain-containing protein</fullName>
    </recommendedName>
</protein>
<organism evidence="7">
    <name type="scientific">Triticum aestivum</name>
    <name type="common">Wheat</name>
    <dbReference type="NCBI Taxonomy" id="4565"/>
    <lineage>
        <taxon>Eukaryota</taxon>
        <taxon>Viridiplantae</taxon>
        <taxon>Streptophyta</taxon>
        <taxon>Embryophyta</taxon>
        <taxon>Tracheophyta</taxon>
        <taxon>Spermatophyta</taxon>
        <taxon>Magnoliopsida</taxon>
        <taxon>Liliopsida</taxon>
        <taxon>Poales</taxon>
        <taxon>Poaceae</taxon>
        <taxon>BOP clade</taxon>
        <taxon>Pooideae</taxon>
        <taxon>Triticodae</taxon>
        <taxon>Triticeae</taxon>
        <taxon>Triticinae</taxon>
        <taxon>Triticum</taxon>
    </lineage>
</organism>
<dbReference type="InterPro" id="IPR047187">
    <property type="entry name" value="SF1_C_Upf1"/>
</dbReference>
<evidence type="ECO:0000259" key="6">
    <source>
        <dbReference type="Pfam" id="PF13087"/>
    </source>
</evidence>
<sequence length="855" mass="94202">MSKQGGAKKTNGQNDQNLVNIILSWSLRDVVNQDLFRDKVNPIPDRFFGLKSYLDSFRAPLLEEIRAEMSSNLDAQANCSKPVQIRKMVPMPQDARRPPMYFVTIDARRGACPPCNGDIVVLSVAMPLRPSDLASNGTSYCLAHVLQVYGSCTFLIRSSKRIDDYVNSYAFVVSSLTLIPYERVWRSLRYEAAVKRESALLKVIAGEDCICMQSTSLTGAPPRPEMAGGTDVLLAGRLSAFGLNDSQTGAILSCVSAVQCGGGSSKVSLIWGPPGTGKTKTITVLLLAAMKLKYRVLTCAPTNTAVCQVASRLLALRKQHPDACAGRRRCLGDLSLFGNSDRMPIDNDLDEIFLDTRLSRLRKCFSPGTGWKQCLRSLEMFLSRKQKDGTQLLRYNFPTHTFHPISKELSGCFETIMSQVPMHCILESNYSNIALLIKMLDDFSKLLGQKSVQEEVPTWWRQKQKRGGLMGYSEEVIRSMREKMSAILDVTRTLMRDLKLPLTRKFYKIKEFCMESASLIFCTVSGSAKLEGEAMDMLLIDEAAQLKECESLIPLQLSGLKHAVLIGDECQLSAMVKSKVSDNALLGRSLFERLGLLGHKKHLLNMQYRMHPSISIFPNPSFYDGQILDGPNVTHTKHERSYLPGAMYGPYSFINIDGREDRGRSKRNMAEVAAILEILRSLKQACISAGQVVSVGVICPYAAQVEAIQGRIGDVRVMRPLVLRVNSVDGFQGSEEGVIILSTVSSNATGSIGFLSNRRRANVALTRARHCLWILGNATTLSGSGSIWGELVQDAVERRCFFDWDDGGASASRDISHRARLIGPERGGAASAFDTQPVGCEADTICGALGSLRLT</sequence>
<dbReference type="GO" id="GO:0005694">
    <property type="term" value="C:chromosome"/>
    <property type="evidence" value="ECO:0007669"/>
    <property type="project" value="UniProtKB-ARBA"/>
</dbReference>
<dbReference type="STRING" id="4565.A0A3B6CCY8"/>
<dbReference type="InterPro" id="IPR041677">
    <property type="entry name" value="DNA2/NAM7_AAA_11"/>
</dbReference>
<keyword evidence="4" id="KW-0067">ATP-binding</keyword>
<evidence type="ECO:0008006" key="9">
    <source>
        <dbReference type="Google" id="ProtNLM"/>
    </source>
</evidence>
<evidence type="ECO:0000313" key="7">
    <source>
        <dbReference type="EnsemblPlants" id="TraesCS2B02G412000.1"/>
    </source>
</evidence>
<dbReference type="Gramene" id="TraesSYM2B03G01012700.1">
    <property type="protein sequence ID" value="TraesSYM2B03G01012700.1"/>
    <property type="gene ID" value="TraesSYM2B03G01012700"/>
</dbReference>
<dbReference type="OrthoDB" id="6513042at2759"/>
<keyword evidence="3" id="KW-0347">Helicase</keyword>
<feature type="domain" description="DNA2/NAM7 helicase-like C-terminal" evidence="6">
    <location>
        <begin position="586"/>
        <end position="778"/>
    </location>
</feature>
<name>A0A3B6CCY8_WHEAT</name>
<dbReference type="GO" id="GO:0003723">
    <property type="term" value="F:RNA binding"/>
    <property type="evidence" value="ECO:0000318"/>
    <property type="project" value="GO_Central"/>
</dbReference>
<dbReference type="Proteomes" id="UP000019116">
    <property type="component" value="Chromosome 2B"/>
</dbReference>
<dbReference type="Gramene" id="TraesJAG2B03G00997760.1">
    <property type="protein sequence ID" value="TraesJAG2B03G00997760.1"/>
    <property type="gene ID" value="TraesJAG2B03G00997760"/>
</dbReference>
<dbReference type="InterPro" id="IPR041679">
    <property type="entry name" value="DNA2/NAM7-like_C"/>
</dbReference>
<dbReference type="CDD" id="cd18808">
    <property type="entry name" value="SF1_C_Upf1"/>
    <property type="match status" value="1"/>
</dbReference>
<dbReference type="EnsemblPlants" id="TraesCS2B02G412000.1">
    <property type="protein sequence ID" value="TraesCS2B02G412000.1"/>
    <property type="gene ID" value="TraesCS2B02G412000"/>
</dbReference>
<evidence type="ECO:0000256" key="4">
    <source>
        <dbReference type="ARBA" id="ARBA00022840"/>
    </source>
</evidence>
<dbReference type="Gene3D" id="3.40.50.300">
    <property type="entry name" value="P-loop containing nucleotide triphosphate hydrolases"/>
    <property type="match status" value="2"/>
</dbReference>
<dbReference type="PANTHER" id="PTHR10887:SF479">
    <property type="entry name" value="DNA2_NAM7 HELICASE HELICASE DOMAIN-CONTAINING PROTEIN"/>
    <property type="match status" value="1"/>
</dbReference>
<evidence type="ECO:0000256" key="2">
    <source>
        <dbReference type="ARBA" id="ARBA00022801"/>
    </source>
</evidence>
<dbReference type="GO" id="GO:0016787">
    <property type="term" value="F:hydrolase activity"/>
    <property type="evidence" value="ECO:0007669"/>
    <property type="project" value="UniProtKB-KW"/>
</dbReference>
<reference evidence="7" key="1">
    <citation type="submission" date="2018-08" db="EMBL/GenBank/DDBJ databases">
        <authorList>
            <person name="Rossello M."/>
        </authorList>
    </citation>
    <scope>NUCLEOTIDE SEQUENCE [LARGE SCALE GENOMIC DNA]</scope>
    <source>
        <strain evidence="7">cv. Chinese Spring</strain>
    </source>
</reference>
<feature type="domain" description="DNA2/NAM7 helicase helicase" evidence="5">
    <location>
        <begin position="243"/>
        <end position="579"/>
    </location>
</feature>
<accession>A0A3B6CCY8</accession>
<keyword evidence="1" id="KW-0547">Nucleotide-binding</keyword>
<dbReference type="Gramene" id="TraesCS2B02G412000.1">
    <property type="protein sequence ID" value="TraesCS2B02G412000.1"/>
    <property type="gene ID" value="TraesCS2B02G412000"/>
</dbReference>
<dbReference type="Pfam" id="PF13087">
    <property type="entry name" value="AAA_12"/>
    <property type="match status" value="1"/>
</dbReference>
<dbReference type="PANTHER" id="PTHR10887">
    <property type="entry name" value="DNA2/NAM7 HELICASE FAMILY"/>
    <property type="match status" value="1"/>
</dbReference>
<dbReference type="Pfam" id="PF13086">
    <property type="entry name" value="AAA_11"/>
    <property type="match status" value="1"/>
</dbReference>
<dbReference type="Gramene" id="TraesROB_scaffold_044200_01G000100.1">
    <property type="protein sequence ID" value="TraesROB_scaffold_044200_01G000100.1"/>
    <property type="gene ID" value="TraesROB_scaffold_044200_01G000100"/>
</dbReference>
<proteinExistence type="predicted"/>